<dbReference type="Proteomes" id="UP000199199">
    <property type="component" value="Unassembled WGS sequence"/>
</dbReference>
<dbReference type="GO" id="GO:0006629">
    <property type="term" value="P:lipid metabolic process"/>
    <property type="evidence" value="ECO:0007669"/>
    <property type="project" value="InterPro"/>
</dbReference>
<evidence type="ECO:0000259" key="1">
    <source>
        <dbReference type="Pfam" id="PF25945"/>
    </source>
</evidence>
<dbReference type="EMBL" id="FOZS01000001">
    <property type="protein sequence ID" value="SFS49541.1"/>
    <property type="molecule type" value="Genomic_DNA"/>
</dbReference>
<dbReference type="OrthoDB" id="213736at2157"/>
<name>A0A1I6QAP7_9EURY</name>
<accession>A0A1I6QAP7</accession>
<protein>
    <recommendedName>
        <fullName evidence="1">DUF7984 domain-containing protein</fullName>
    </recommendedName>
</protein>
<dbReference type="SUPFAM" id="SSF101307">
    <property type="entry name" value="YutG-like"/>
    <property type="match status" value="1"/>
</dbReference>
<proteinExistence type="predicted"/>
<gene>
    <name evidence="2" type="ORF">SAMN04488556_1130</name>
</gene>
<evidence type="ECO:0000313" key="2">
    <source>
        <dbReference type="EMBL" id="SFS49541.1"/>
    </source>
</evidence>
<dbReference type="AlphaFoldDB" id="A0A1I6QAP7"/>
<evidence type="ECO:0000313" key="3">
    <source>
        <dbReference type="Proteomes" id="UP000199199"/>
    </source>
</evidence>
<dbReference type="Pfam" id="PF25945">
    <property type="entry name" value="DUF7984"/>
    <property type="match status" value="1"/>
</dbReference>
<dbReference type="InterPro" id="IPR058290">
    <property type="entry name" value="DUF7984"/>
</dbReference>
<reference evidence="3" key="1">
    <citation type="submission" date="2016-10" db="EMBL/GenBank/DDBJ databases">
        <authorList>
            <person name="Varghese N."/>
            <person name="Submissions S."/>
        </authorList>
    </citation>
    <scope>NUCLEOTIDE SEQUENCE [LARGE SCALE GENOMIC DNA]</scope>
    <source>
        <strain evidence="3">DSM 22427</strain>
    </source>
</reference>
<organism evidence="2 3">
    <name type="scientific">Halostagnicola kamekurae</name>
    <dbReference type="NCBI Taxonomy" id="619731"/>
    <lineage>
        <taxon>Archaea</taxon>
        <taxon>Methanobacteriati</taxon>
        <taxon>Methanobacteriota</taxon>
        <taxon>Stenosarchaea group</taxon>
        <taxon>Halobacteria</taxon>
        <taxon>Halobacteriales</taxon>
        <taxon>Natrialbaceae</taxon>
        <taxon>Halostagnicola</taxon>
    </lineage>
</organism>
<keyword evidence="3" id="KW-1185">Reference proteome</keyword>
<dbReference type="GO" id="GO:0008962">
    <property type="term" value="F:phosphatidylglycerophosphatase activity"/>
    <property type="evidence" value="ECO:0007669"/>
    <property type="project" value="InterPro"/>
</dbReference>
<feature type="domain" description="DUF7984" evidence="1">
    <location>
        <begin position="1"/>
        <end position="160"/>
    </location>
</feature>
<dbReference type="InterPro" id="IPR036681">
    <property type="entry name" value="PgpA-like_sf"/>
</dbReference>
<dbReference type="RefSeq" id="WP_092902491.1">
    <property type="nucleotide sequence ID" value="NZ_FOZS01000001.1"/>
</dbReference>
<sequence>MRLTPAAVVEQRDWIATRSPSVVATINDVRAALGEQFETDVDPVTETQYRAEVDAVFADGDLAVNVAALVAILRELDVADDYPGFVVDEILGRELAATIAGTQPLRTLGEATFHYADVHVHGSSEDNAGVDDLEAALAAGFQTRLPGWDWTERDSPFAIDSE</sequence>